<dbReference type="AlphaFoldDB" id="A0A4C1XU60"/>
<comment type="caution">
    <text evidence="1">The sequence shown here is derived from an EMBL/GenBank/DDBJ whole genome shotgun (WGS) entry which is preliminary data.</text>
</comment>
<evidence type="ECO:0000313" key="2">
    <source>
        <dbReference type="Proteomes" id="UP000299102"/>
    </source>
</evidence>
<proteinExistence type="predicted"/>
<organism evidence="1 2">
    <name type="scientific">Eumeta variegata</name>
    <name type="common">Bagworm moth</name>
    <name type="synonym">Eumeta japonica</name>
    <dbReference type="NCBI Taxonomy" id="151549"/>
    <lineage>
        <taxon>Eukaryota</taxon>
        <taxon>Metazoa</taxon>
        <taxon>Ecdysozoa</taxon>
        <taxon>Arthropoda</taxon>
        <taxon>Hexapoda</taxon>
        <taxon>Insecta</taxon>
        <taxon>Pterygota</taxon>
        <taxon>Neoptera</taxon>
        <taxon>Endopterygota</taxon>
        <taxon>Lepidoptera</taxon>
        <taxon>Glossata</taxon>
        <taxon>Ditrysia</taxon>
        <taxon>Tineoidea</taxon>
        <taxon>Psychidae</taxon>
        <taxon>Oiketicinae</taxon>
        <taxon>Eumeta</taxon>
    </lineage>
</organism>
<sequence>MAFEGELFAFQRKDRSRDQLKRNEESDCGTGNLAKGVRVLHDNASVHSAQTIKAAACVCKSKIIDHPSYSSEPALSDYFLFPNLIKGLRRN</sequence>
<protein>
    <recommendedName>
        <fullName evidence="3">Mariner Mos1 transposase</fullName>
    </recommendedName>
</protein>
<accession>A0A4C1XU60</accession>
<name>A0A4C1XU60_EUMVA</name>
<dbReference type="EMBL" id="BGZK01000937">
    <property type="protein sequence ID" value="GBP65705.1"/>
    <property type="molecule type" value="Genomic_DNA"/>
</dbReference>
<evidence type="ECO:0000313" key="1">
    <source>
        <dbReference type="EMBL" id="GBP65705.1"/>
    </source>
</evidence>
<gene>
    <name evidence="1" type="ORF">EVAR_48406_1</name>
</gene>
<dbReference type="InterPro" id="IPR036397">
    <property type="entry name" value="RNaseH_sf"/>
</dbReference>
<reference evidence="1 2" key="1">
    <citation type="journal article" date="2019" name="Commun. Biol.">
        <title>The bagworm genome reveals a unique fibroin gene that provides high tensile strength.</title>
        <authorList>
            <person name="Kono N."/>
            <person name="Nakamura H."/>
            <person name="Ohtoshi R."/>
            <person name="Tomita M."/>
            <person name="Numata K."/>
            <person name="Arakawa K."/>
        </authorList>
    </citation>
    <scope>NUCLEOTIDE SEQUENCE [LARGE SCALE GENOMIC DNA]</scope>
</reference>
<dbReference type="Proteomes" id="UP000299102">
    <property type="component" value="Unassembled WGS sequence"/>
</dbReference>
<dbReference type="OrthoDB" id="6145650at2759"/>
<keyword evidence="2" id="KW-1185">Reference proteome</keyword>
<dbReference type="GO" id="GO:0003676">
    <property type="term" value="F:nucleic acid binding"/>
    <property type="evidence" value="ECO:0007669"/>
    <property type="project" value="InterPro"/>
</dbReference>
<evidence type="ECO:0008006" key="3">
    <source>
        <dbReference type="Google" id="ProtNLM"/>
    </source>
</evidence>
<dbReference type="Gene3D" id="3.30.420.10">
    <property type="entry name" value="Ribonuclease H-like superfamily/Ribonuclease H"/>
    <property type="match status" value="1"/>
</dbReference>